<dbReference type="RefSeq" id="WP_321550216.1">
    <property type="nucleotide sequence ID" value="NZ_JAXIVS010000015.1"/>
</dbReference>
<accession>A0ABU5HED0</accession>
<evidence type="ECO:0000313" key="1">
    <source>
        <dbReference type="EMBL" id="MDY7231502.1"/>
    </source>
</evidence>
<organism evidence="1 2">
    <name type="scientific">Hyalangium rubrum</name>
    <dbReference type="NCBI Taxonomy" id="3103134"/>
    <lineage>
        <taxon>Bacteria</taxon>
        <taxon>Pseudomonadati</taxon>
        <taxon>Myxococcota</taxon>
        <taxon>Myxococcia</taxon>
        <taxon>Myxococcales</taxon>
        <taxon>Cystobacterineae</taxon>
        <taxon>Archangiaceae</taxon>
        <taxon>Hyalangium</taxon>
    </lineage>
</organism>
<keyword evidence="2" id="KW-1185">Reference proteome</keyword>
<name>A0ABU5HED0_9BACT</name>
<dbReference type="Proteomes" id="UP001291309">
    <property type="component" value="Unassembled WGS sequence"/>
</dbReference>
<gene>
    <name evidence="1" type="ORF">SYV04_34240</name>
</gene>
<sequence length="176" mass="18231">MVTVVLLSMMLGAAPNEGAQPSAAHSLEAPPVADESPTAWSCTVDTLRAGKECVFEAQVTASEPNREQAANNVRLVQELGRALCAEAARPPSSEAKADKGLSGACEKRYSAATERCGLEGTVSLIDAKGRFAPAARACYQALSTVLQETQVKAAVDTVSAPLPKAEARSSRGSTSL</sequence>
<evidence type="ECO:0000313" key="2">
    <source>
        <dbReference type="Proteomes" id="UP001291309"/>
    </source>
</evidence>
<proteinExistence type="predicted"/>
<protein>
    <submittedName>
        <fullName evidence="1">Uncharacterized protein</fullName>
    </submittedName>
</protein>
<dbReference type="EMBL" id="JAXIVS010000015">
    <property type="protein sequence ID" value="MDY7231502.1"/>
    <property type="molecule type" value="Genomic_DNA"/>
</dbReference>
<reference evidence="1 2" key="1">
    <citation type="submission" date="2023-12" db="EMBL/GenBank/DDBJ databases">
        <title>the genome sequence of Hyalangium sp. s54d21.</title>
        <authorList>
            <person name="Zhang X."/>
        </authorList>
    </citation>
    <scope>NUCLEOTIDE SEQUENCE [LARGE SCALE GENOMIC DNA]</scope>
    <source>
        <strain evidence="2">s54d21</strain>
    </source>
</reference>
<comment type="caution">
    <text evidence="1">The sequence shown here is derived from an EMBL/GenBank/DDBJ whole genome shotgun (WGS) entry which is preliminary data.</text>
</comment>